<evidence type="ECO:0000259" key="2">
    <source>
        <dbReference type="Pfam" id="PF09834"/>
    </source>
</evidence>
<dbReference type="InterPro" id="IPR018638">
    <property type="entry name" value="DUF2061_membrane"/>
</dbReference>
<dbReference type="RefSeq" id="WP_106608327.1">
    <property type="nucleotide sequence ID" value="NZ_PYGJ01000005.1"/>
</dbReference>
<reference evidence="3 4" key="1">
    <citation type="submission" date="2018-03" db="EMBL/GenBank/DDBJ databases">
        <title>Genomic Encyclopedia of Archaeal and Bacterial Type Strains, Phase II (KMG-II): from individual species to whole genera.</title>
        <authorList>
            <person name="Goeker M."/>
        </authorList>
    </citation>
    <scope>NUCLEOTIDE SEQUENCE [LARGE SCALE GENOMIC DNA]</scope>
    <source>
        <strain evidence="3 4">DSM 100673</strain>
    </source>
</reference>
<dbReference type="OrthoDB" id="197461at2"/>
<dbReference type="EMBL" id="PYGJ01000005">
    <property type="protein sequence ID" value="PSL19667.1"/>
    <property type="molecule type" value="Genomic_DNA"/>
</dbReference>
<comment type="caution">
    <text evidence="3">The sequence shown here is derived from an EMBL/GenBank/DDBJ whole genome shotgun (WGS) entry which is preliminary data.</text>
</comment>
<proteinExistence type="predicted"/>
<keyword evidence="1" id="KW-1133">Transmembrane helix</keyword>
<feature type="transmembrane region" description="Helical" evidence="1">
    <location>
        <begin position="35"/>
        <end position="54"/>
    </location>
</feature>
<feature type="transmembrane region" description="Helical" evidence="1">
    <location>
        <begin position="12"/>
        <end position="29"/>
    </location>
</feature>
<evidence type="ECO:0000313" key="4">
    <source>
        <dbReference type="Proteomes" id="UP000240418"/>
    </source>
</evidence>
<protein>
    <submittedName>
        <fullName evidence="3">Putative membrane protein DUF2061</fullName>
    </submittedName>
</protein>
<dbReference type="AlphaFoldDB" id="A0A2P8FD77"/>
<dbReference type="Pfam" id="PF09834">
    <property type="entry name" value="DUF2061"/>
    <property type="match status" value="1"/>
</dbReference>
<keyword evidence="4" id="KW-1185">Reference proteome</keyword>
<sequence length="68" mass="7363">METRKRSILKAVIWNLIGLAMMALVGLIATGSVAVGGTMALINSAIGLTFYVVYERIWAKIGWGRTHA</sequence>
<accession>A0A2P8FD77</accession>
<feature type="domain" description="DUF2061" evidence="2">
    <location>
        <begin position="8"/>
        <end position="59"/>
    </location>
</feature>
<organism evidence="3 4">
    <name type="scientific">Shimia abyssi</name>
    <dbReference type="NCBI Taxonomy" id="1662395"/>
    <lineage>
        <taxon>Bacteria</taxon>
        <taxon>Pseudomonadati</taxon>
        <taxon>Pseudomonadota</taxon>
        <taxon>Alphaproteobacteria</taxon>
        <taxon>Rhodobacterales</taxon>
        <taxon>Roseobacteraceae</taxon>
    </lineage>
</organism>
<gene>
    <name evidence="3" type="ORF">CLV88_10589</name>
</gene>
<keyword evidence="1" id="KW-0472">Membrane</keyword>
<evidence type="ECO:0000313" key="3">
    <source>
        <dbReference type="EMBL" id="PSL19667.1"/>
    </source>
</evidence>
<keyword evidence="1" id="KW-0812">Transmembrane</keyword>
<evidence type="ECO:0000256" key="1">
    <source>
        <dbReference type="SAM" id="Phobius"/>
    </source>
</evidence>
<name>A0A2P8FD77_9RHOB</name>
<dbReference type="Proteomes" id="UP000240418">
    <property type="component" value="Unassembled WGS sequence"/>
</dbReference>